<organism evidence="2 3">
    <name type="scientific">Enterococcus faecalis</name>
    <name type="common">Streptococcus faecalis</name>
    <dbReference type="NCBI Taxonomy" id="1351"/>
    <lineage>
        <taxon>Bacteria</taxon>
        <taxon>Bacillati</taxon>
        <taxon>Bacillota</taxon>
        <taxon>Bacilli</taxon>
        <taxon>Lactobacillales</taxon>
        <taxon>Enterococcaceae</taxon>
        <taxon>Enterococcus</taxon>
    </lineage>
</organism>
<name>A0A855UE23_ENTFL</name>
<dbReference type="Pfam" id="PF04865">
    <property type="entry name" value="Baseplate_J"/>
    <property type="match status" value="1"/>
</dbReference>
<evidence type="ECO:0000313" key="2">
    <source>
        <dbReference type="EMBL" id="PTN77595.1"/>
    </source>
</evidence>
<comment type="caution">
    <text evidence="2">The sequence shown here is derived from an EMBL/GenBank/DDBJ whole genome shotgun (WGS) entry which is preliminary data.</text>
</comment>
<gene>
    <name evidence="2" type="ORF">DAI13_07495</name>
</gene>
<feature type="domain" description="Baseplate protein J-like barrel" evidence="1">
    <location>
        <begin position="95"/>
        <end position="175"/>
    </location>
</feature>
<dbReference type="InterPro" id="IPR052399">
    <property type="entry name" value="Phage_Baseplate_Assmbl_Protein"/>
</dbReference>
<accession>A0A855UE23</accession>
<dbReference type="PANTHER" id="PTHR37829">
    <property type="entry name" value="PHAGE-LIKE ELEMENT PBSX PROTEIN XKDT"/>
    <property type="match status" value="1"/>
</dbReference>
<dbReference type="InterPro" id="IPR006949">
    <property type="entry name" value="Barrel_Baseplate_J-like"/>
</dbReference>
<evidence type="ECO:0000313" key="3">
    <source>
        <dbReference type="Proteomes" id="UP000244140"/>
    </source>
</evidence>
<dbReference type="PANTHER" id="PTHR37829:SF3">
    <property type="entry name" value="PROTEIN JAYE-RELATED"/>
    <property type="match status" value="1"/>
</dbReference>
<proteinExistence type="predicted"/>
<reference evidence="2 3" key="1">
    <citation type="submission" date="2018-04" db="EMBL/GenBank/DDBJ databases">
        <authorList>
            <person name="Van Tyne D."/>
        </authorList>
    </citation>
    <scope>NUCLEOTIDE SEQUENCE [LARGE SCALE GENOMIC DNA]</scope>
    <source>
        <strain evidence="2 3">B2535</strain>
    </source>
</reference>
<dbReference type="RefSeq" id="WP_010714030.1">
    <property type="nucleotide sequence ID" value="NZ_CAXOHN010000007.1"/>
</dbReference>
<dbReference type="AlphaFoldDB" id="A0A855UE23"/>
<sequence length="384" mass="41879">MLDENGFKRKTYDEILYDMSEKAKALFGSDVNVSGHSVLGIIIRIVAWFLSISHELTERVYYSGFISQATGVSLDRLGANSGIYRNPATVAMVELEFSGKPGYIINEGVRFSTENKVMFQMIDIVKIDDNGFGKGRAISLEENTSSNVPANTIIVQVEPTEEISSVNNPARAEGGAERETDKAYRDRIGISVRGNPGPPINGILTALLEVSGVRTASVVENKTMETDSYGNPPKSVHVHILGGVKDDIGQAIFKSVAAGIDTVGNQEVEVKDLGGFSHIVKFDYAKSVPIFVNISIQVDSKFEKNGQEEIKVIVNNYINNLTMGEVVRFSYIYPLIYQIPGVVVADVKIGLSTETTEAKDINLNPNESAECKTENVVITSDQKA</sequence>
<protein>
    <recommendedName>
        <fullName evidence="1">Baseplate protein J-like barrel domain-containing protein</fullName>
    </recommendedName>
</protein>
<dbReference type="EMBL" id="PZZH01000001">
    <property type="protein sequence ID" value="PTN77595.1"/>
    <property type="molecule type" value="Genomic_DNA"/>
</dbReference>
<dbReference type="Proteomes" id="UP000244140">
    <property type="component" value="Unassembled WGS sequence"/>
</dbReference>
<evidence type="ECO:0000259" key="1">
    <source>
        <dbReference type="Pfam" id="PF04865"/>
    </source>
</evidence>